<dbReference type="Gene3D" id="3.40.50.80">
    <property type="entry name" value="Nucleotide-binding domain of ferredoxin-NADP reductase (FNR) module"/>
    <property type="match status" value="1"/>
</dbReference>
<dbReference type="InterPro" id="IPR039374">
    <property type="entry name" value="SIP_fam"/>
</dbReference>
<gene>
    <name evidence="2" type="ORF">D3W54_05030</name>
</gene>
<evidence type="ECO:0000313" key="2">
    <source>
        <dbReference type="EMBL" id="KAB8123675.1"/>
    </source>
</evidence>
<dbReference type="InterPro" id="IPR017927">
    <property type="entry name" value="FAD-bd_FR_type"/>
</dbReference>
<comment type="caution">
    <text evidence="2">The sequence shown here is derived from an EMBL/GenBank/DDBJ whole genome shotgun (WGS) entry which is preliminary data.</text>
</comment>
<dbReference type="PANTHER" id="PTHR30157:SF0">
    <property type="entry name" value="NADPH-DEPENDENT FERRIC-CHELATE REDUCTASE"/>
    <property type="match status" value="1"/>
</dbReference>
<dbReference type="SUPFAM" id="SSF63380">
    <property type="entry name" value="Riboflavin synthase domain-like"/>
    <property type="match status" value="1"/>
</dbReference>
<evidence type="ECO:0000313" key="3">
    <source>
        <dbReference type="Proteomes" id="UP000427842"/>
    </source>
</evidence>
<organism evidence="2 3">
    <name type="scientific">Komagataeibacter medellinensis</name>
    <dbReference type="NCBI Taxonomy" id="1177712"/>
    <lineage>
        <taxon>Bacteria</taxon>
        <taxon>Pseudomonadati</taxon>
        <taxon>Pseudomonadota</taxon>
        <taxon>Alphaproteobacteria</taxon>
        <taxon>Acetobacterales</taxon>
        <taxon>Acetobacteraceae</taxon>
        <taxon>Komagataeibacter</taxon>
    </lineage>
</organism>
<evidence type="ECO:0000259" key="1">
    <source>
        <dbReference type="PROSITE" id="PS51384"/>
    </source>
</evidence>
<dbReference type="PROSITE" id="PS51384">
    <property type="entry name" value="FAD_FR"/>
    <property type="match status" value="1"/>
</dbReference>
<dbReference type="InterPro" id="IPR017938">
    <property type="entry name" value="Riboflavin_synthase-like_b-brl"/>
</dbReference>
<dbReference type="EMBL" id="QYAZ01000001">
    <property type="protein sequence ID" value="KAB8123675.1"/>
    <property type="molecule type" value="Genomic_DNA"/>
</dbReference>
<dbReference type="InterPro" id="IPR039261">
    <property type="entry name" value="FNR_nucleotide-bd"/>
</dbReference>
<proteinExistence type="predicted"/>
<dbReference type="Pfam" id="PF08021">
    <property type="entry name" value="FAD_binding_9"/>
    <property type="match status" value="1"/>
</dbReference>
<dbReference type="Gene3D" id="2.40.30.10">
    <property type="entry name" value="Translation factors"/>
    <property type="match status" value="1"/>
</dbReference>
<dbReference type="CDD" id="cd06193">
    <property type="entry name" value="siderophore_interacting"/>
    <property type="match status" value="1"/>
</dbReference>
<reference evidence="2 3" key="1">
    <citation type="submission" date="2018-09" db="EMBL/GenBank/DDBJ databases">
        <title>Genome sequence and characterization of the bcs clusters for the production of nanocellulose from the low pH resistant strain Komagataeibacter medellinensis ID13488.</title>
        <authorList>
            <person name="Hernandez-Arriaga A.M."/>
            <person name="Del Cerro C."/>
            <person name="Urbina L."/>
            <person name="Eceiza A."/>
            <person name="Retegi A."/>
            <person name="Prieto M.A."/>
        </authorList>
    </citation>
    <scope>NUCLEOTIDE SEQUENCE [LARGE SCALE GENOMIC DNA]</scope>
    <source>
        <strain evidence="2 3">ID13488</strain>
    </source>
</reference>
<accession>A0ABQ6VU17</accession>
<protein>
    <submittedName>
        <fullName evidence="2">Siderophore-interacting protein</fullName>
    </submittedName>
</protein>
<sequence length="245" mass="25834">MRTSLSPDSRPPGRINRALLSLFMKRATIAACEDIAEGFRLIVLEGPALKSATWAPGQKIQIAMGSAFVARTYTPIDWDAAAGRTRLVGYAHGEGPGSAWIRRAEPGSACDLFGPRRSLDVSSVSTPLAVLGDETSIGLACALVRHGGARADTCLFEVGDLEAGRQILSRLGLEGGALFGRAEDGTHLDAMEAALPALIDNGAVFVLTGNASTIQRLRQNLKSRGVPPTRLIAKAYWAPGKTGLD</sequence>
<name>A0ABQ6VU17_9PROT</name>
<feature type="domain" description="FAD-binding FR-type" evidence="1">
    <location>
        <begin position="22"/>
        <end position="122"/>
    </location>
</feature>
<dbReference type="PANTHER" id="PTHR30157">
    <property type="entry name" value="FERRIC REDUCTASE, NADPH-DEPENDENT"/>
    <property type="match status" value="1"/>
</dbReference>
<keyword evidence="3" id="KW-1185">Reference proteome</keyword>
<dbReference type="InterPro" id="IPR013113">
    <property type="entry name" value="SIP_FAD-bd"/>
</dbReference>
<dbReference type="Proteomes" id="UP000427842">
    <property type="component" value="Unassembled WGS sequence"/>
</dbReference>